<accession>A0A0B3BT28</accession>
<name>A0A0B3BT28_9PSED</name>
<proteinExistence type="predicted"/>
<dbReference type="STRING" id="706570.PT85_15155"/>
<evidence type="ECO:0000313" key="2">
    <source>
        <dbReference type="Proteomes" id="UP000030980"/>
    </source>
</evidence>
<organism evidence="1 2">
    <name type="scientific">Pseudomonas flexibilis</name>
    <dbReference type="NCBI Taxonomy" id="706570"/>
    <lineage>
        <taxon>Bacteria</taxon>
        <taxon>Pseudomonadati</taxon>
        <taxon>Pseudomonadota</taxon>
        <taxon>Gammaproteobacteria</taxon>
        <taxon>Pseudomonadales</taxon>
        <taxon>Pseudomonadaceae</taxon>
        <taxon>Pseudomonas</taxon>
    </lineage>
</organism>
<dbReference type="PROSITE" id="PS51318">
    <property type="entry name" value="TAT"/>
    <property type="match status" value="1"/>
</dbReference>
<comment type="caution">
    <text evidence="1">The sequence shown here is derived from an EMBL/GenBank/DDBJ whole genome shotgun (WGS) entry which is preliminary data.</text>
</comment>
<gene>
    <name evidence="1" type="ORF">PT85_15155</name>
</gene>
<dbReference type="InterPro" id="IPR006311">
    <property type="entry name" value="TAT_signal"/>
</dbReference>
<evidence type="ECO:0000313" key="1">
    <source>
        <dbReference type="EMBL" id="KHO63829.1"/>
    </source>
</evidence>
<dbReference type="OrthoDB" id="6398409at2"/>
<reference evidence="1 2" key="1">
    <citation type="submission" date="2014-11" db="EMBL/GenBank/DDBJ databases">
        <title>Genome sequence of Pseudomonas tuomuerensis JCM 14085.</title>
        <authorList>
            <person name="Shin S.-K."/>
            <person name="Yi H."/>
        </authorList>
    </citation>
    <scope>NUCLEOTIDE SEQUENCE [LARGE SCALE GENOMIC DNA]</scope>
    <source>
        <strain evidence="1 2">JCM 14085</strain>
    </source>
</reference>
<dbReference type="Proteomes" id="UP000030980">
    <property type="component" value="Unassembled WGS sequence"/>
</dbReference>
<protein>
    <submittedName>
        <fullName evidence="1">Twin-arginine translocation pathway signal protein</fullName>
    </submittedName>
</protein>
<dbReference type="EMBL" id="JTAK01000006">
    <property type="protein sequence ID" value="KHO63829.1"/>
    <property type="molecule type" value="Genomic_DNA"/>
</dbReference>
<keyword evidence="2" id="KW-1185">Reference proteome</keyword>
<sequence>MTMTTLTAPVIGRRSLLKIGLLGGAVLATAGVTVALVDRFASAPAEGYQALRPADLPVLAALVPVMLEGAVELPRLADASAATVQGLDHQLAHLSPEMLKLTRQMLDVLALPVTRGPLTGIWGGWETASPEAVRNFLARWENSSLALLRMGHASLLQLVMMAWYARPESWARCGYPGPPTV</sequence>
<dbReference type="AlphaFoldDB" id="A0A0B3BT28"/>
<dbReference type="RefSeq" id="WP_039562382.1">
    <property type="nucleotide sequence ID" value="NZ_FMUP01000004.1"/>
</dbReference>